<protein>
    <submittedName>
        <fullName evidence="2">Uncharacterized protein</fullName>
    </submittedName>
</protein>
<proteinExistence type="predicted"/>
<organism evidence="2 3">
    <name type="scientific">Eschrichtius robustus</name>
    <name type="common">California gray whale</name>
    <name type="synonym">Eschrichtius gibbosus</name>
    <dbReference type="NCBI Taxonomy" id="9764"/>
    <lineage>
        <taxon>Eukaryota</taxon>
        <taxon>Metazoa</taxon>
        <taxon>Chordata</taxon>
        <taxon>Craniata</taxon>
        <taxon>Vertebrata</taxon>
        <taxon>Euteleostomi</taxon>
        <taxon>Mammalia</taxon>
        <taxon>Eutheria</taxon>
        <taxon>Laurasiatheria</taxon>
        <taxon>Artiodactyla</taxon>
        <taxon>Whippomorpha</taxon>
        <taxon>Cetacea</taxon>
        <taxon>Mysticeti</taxon>
        <taxon>Eschrichtiidae</taxon>
        <taxon>Eschrichtius</taxon>
    </lineage>
</organism>
<evidence type="ECO:0000256" key="1">
    <source>
        <dbReference type="SAM" id="MobiDB-lite"/>
    </source>
</evidence>
<evidence type="ECO:0000313" key="3">
    <source>
        <dbReference type="Proteomes" id="UP001159641"/>
    </source>
</evidence>
<keyword evidence="3" id="KW-1185">Reference proteome</keyword>
<feature type="region of interest" description="Disordered" evidence="1">
    <location>
        <begin position="23"/>
        <end position="185"/>
    </location>
</feature>
<reference evidence="2 3" key="1">
    <citation type="submission" date="2022-11" db="EMBL/GenBank/DDBJ databases">
        <title>Whole genome sequence of Eschrichtius robustus ER-17-0199.</title>
        <authorList>
            <person name="Bruniche-Olsen A."/>
            <person name="Black A.N."/>
            <person name="Fields C.J."/>
            <person name="Walden K."/>
            <person name="Dewoody J.A."/>
        </authorList>
    </citation>
    <scope>NUCLEOTIDE SEQUENCE [LARGE SCALE GENOMIC DNA]</scope>
    <source>
        <strain evidence="2">ER-17-0199</strain>
        <tissue evidence="2">Blubber</tissue>
    </source>
</reference>
<accession>A0AB34GG60</accession>
<feature type="compositionally biased region" description="Basic and acidic residues" evidence="1">
    <location>
        <begin position="70"/>
        <end position="80"/>
    </location>
</feature>
<evidence type="ECO:0000313" key="2">
    <source>
        <dbReference type="EMBL" id="KAJ8777816.1"/>
    </source>
</evidence>
<sequence>MPILGAIGPPPRVQTLLPQLSGERVPQHLCPSRKTAAGHSTGRRHTEFGPRRGNTVGGEGRRLGGCQSGEPKRLGLRDAEPQPCGGGQRRTEADTGINTNKARPSEVRAAALPEQSPPGPARRLAHYCAGAPTRPTGSLPGPAPPRPDCPPAAKPLRARLLPRPPSPSCGEGREPALGLPGSGGRARRRELTVVLNAQLGIGRGSRTCPGRVLRRSRPQR</sequence>
<dbReference type="EMBL" id="JAIQCJ010002289">
    <property type="protein sequence ID" value="KAJ8777816.1"/>
    <property type="molecule type" value="Genomic_DNA"/>
</dbReference>
<comment type="caution">
    <text evidence="2">The sequence shown here is derived from an EMBL/GenBank/DDBJ whole genome shotgun (WGS) entry which is preliminary data.</text>
</comment>
<dbReference type="AlphaFoldDB" id="A0AB34GG60"/>
<dbReference type="Proteomes" id="UP001159641">
    <property type="component" value="Unassembled WGS sequence"/>
</dbReference>
<feature type="compositionally biased region" description="Pro residues" evidence="1">
    <location>
        <begin position="141"/>
        <end position="153"/>
    </location>
</feature>
<name>A0AB34GG60_ESCRO</name>
<gene>
    <name evidence="2" type="ORF">J1605_014169</name>
</gene>